<evidence type="ECO:0000256" key="1">
    <source>
        <dbReference type="SAM" id="MobiDB-lite"/>
    </source>
</evidence>
<dbReference type="EMBL" id="GBRH01229743">
    <property type="protein sequence ID" value="JAD68152.1"/>
    <property type="molecule type" value="Transcribed_RNA"/>
</dbReference>
<proteinExistence type="predicted"/>
<name>A0A0A9C9I4_ARUDO</name>
<accession>A0A0A9C9I4</accession>
<dbReference type="AlphaFoldDB" id="A0A0A9C9I4"/>
<protein>
    <submittedName>
        <fullName evidence="2">Uncharacterized protein</fullName>
    </submittedName>
</protein>
<evidence type="ECO:0000313" key="2">
    <source>
        <dbReference type="EMBL" id="JAD68152.1"/>
    </source>
</evidence>
<organism evidence="2">
    <name type="scientific">Arundo donax</name>
    <name type="common">Giant reed</name>
    <name type="synonym">Donax arundinaceus</name>
    <dbReference type="NCBI Taxonomy" id="35708"/>
    <lineage>
        <taxon>Eukaryota</taxon>
        <taxon>Viridiplantae</taxon>
        <taxon>Streptophyta</taxon>
        <taxon>Embryophyta</taxon>
        <taxon>Tracheophyta</taxon>
        <taxon>Spermatophyta</taxon>
        <taxon>Magnoliopsida</taxon>
        <taxon>Liliopsida</taxon>
        <taxon>Poales</taxon>
        <taxon>Poaceae</taxon>
        <taxon>PACMAD clade</taxon>
        <taxon>Arundinoideae</taxon>
        <taxon>Arundineae</taxon>
        <taxon>Arundo</taxon>
    </lineage>
</organism>
<sequence>MMGWNRKQREYALGSPSTSNGSARHHHPAP</sequence>
<reference evidence="2" key="1">
    <citation type="submission" date="2014-09" db="EMBL/GenBank/DDBJ databases">
        <authorList>
            <person name="Magalhaes I.L.F."/>
            <person name="Oliveira U."/>
            <person name="Santos F.R."/>
            <person name="Vidigal T.H.D.A."/>
            <person name="Brescovit A.D."/>
            <person name="Santos A.J."/>
        </authorList>
    </citation>
    <scope>NUCLEOTIDE SEQUENCE</scope>
    <source>
        <tissue evidence="2">Shoot tissue taken approximately 20 cm above the soil surface</tissue>
    </source>
</reference>
<feature type="region of interest" description="Disordered" evidence="1">
    <location>
        <begin position="1"/>
        <end position="30"/>
    </location>
</feature>
<reference evidence="2" key="2">
    <citation type="journal article" date="2015" name="Data Brief">
        <title>Shoot transcriptome of the giant reed, Arundo donax.</title>
        <authorList>
            <person name="Barrero R.A."/>
            <person name="Guerrero F.D."/>
            <person name="Moolhuijzen P."/>
            <person name="Goolsby J.A."/>
            <person name="Tidwell J."/>
            <person name="Bellgard S.E."/>
            <person name="Bellgard M.I."/>
        </authorList>
    </citation>
    <scope>NUCLEOTIDE SEQUENCE</scope>
    <source>
        <tissue evidence="2">Shoot tissue taken approximately 20 cm above the soil surface</tissue>
    </source>
</reference>